<sequence>MKIFKYILTVAIAATLTVSCDNDDDFTGEPVTTDFTGTFTTQDQMGRPGINTVLSGSDANKNNFNVTTPETQLAQFSGIFNNTLVAYYNAYGASFENNILGLDQGQTTAVLSLDVLQVAQNAPTSYFTDTSSFLTGRRLEDDVIDVSLIVLFGGNTGARFDGMNGTPNLVSDNVGLEPGVTSTTFPYLVPASF</sequence>
<protein>
    <submittedName>
        <fullName evidence="2">Uncharacterized protein DUF4331</fullName>
    </submittedName>
</protein>
<dbReference type="InterPro" id="IPR025566">
    <property type="entry name" value="DUF4331"/>
</dbReference>
<gene>
    <name evidence="2" type="ORF">LX97_02778</name>
</gene>
<dbReference type="Pfam" id="PF14224">
    <property type="entry name" value="DUF4331"/>
    <property type="match status" value="1"/>
</dbReference>
<accession>A0ABX5PVG6</accession>
<evidence type="ECO:0000256" key="1">
    <source>
        <dbReference type="SAM" id="SignalP"/>
    </source>
</evidence>
<reference evidence="2 3" key="1">
    <citation type="submission" date="2018-06" db="EMBL/GenBank/DDBJ databases">
        <title>Genomic Encyclopedia of Archaeal and Bacterial Type Strains, Phase II (KMG-II): from individual species to whole genera.</title>
        <authorList>
            <person name="Goeker M."/>
        </authorList>
    </citation>
    <scope>NUCLEOTIDE SEQUENCE [LARGE SCALE GENOMIC DNA]</scope>
    <source>
        <strain evidence="2 3">DSM 17205</strain>
    </source>
</reference>
<feature type="signal peptide" evidence="1">
    <location>
        <begin position="1"/>
        <end position="20"/>
    </location>
</feature>
<keyword evidence="3" id="KW-1185">Reference proteome</keyword>
<dbReference type="PROSITE" id="PS51257">
    <property type="entry name" value="PROKAR_LIPOPROTEIN"/>
    <property type="match status" value="1"/>
</dbReference>
<feature type="chain" id="PRO_5046286263" evidence="1">
    <location>
        <begin position="21"/>
        <end position="193"/>
    </location>
</feature>
<dbReference type="EMBL" id="QKZR01000005">
    <property type="protein sequence ID" value="PZX38197.1"/>
    <property type="molecule type" value="Genomic_DNA"/>
</dbReference>
<organism evidence="2 3">
    <name type="scientific">Nonlabens dokdonensis</name>
    <dbReference type="NCBI Taxonomy" id="328515"/>
    <lineage>
        <taxon>Bacteria</taxon>
        <taxon>Pseudomonadati</taxon>
        <taxon>Bacteroidota</taxon>
        <taxon>Flavobacteriia</taxon>
        <taxon>Flavobacteriales</taxon>
        <taxon>Flavobacteriaceae</taxon>
        <taxon>Nonlabens</taxon>
    </lineage>
</organism>
<evidence type="ECO:0000313" key="3">
    <source>
        <dbReference type="Proteomes" id="UP000248584"/>
    </source>
</evidence>
<evidence type="ECO:0000313" key="2">
    <source>
        <dbReference type="EMBL" id="PZX38197.1"/>
    </source>
</evidence>
<dbReference type="RefSeq" id="WP_015363947.1">
    <property type="nucleotide sequence ID" value="NZ_QKZR01000005.1"/>
</dbReference>
<dbReference type="Proteomes" id="UP000248584">
    <property type="component" value="Unassembled WGS sequence"/>
</dbReference>
<proteinExistence type="predicted"/>
<keyword evidence="1" id="KW-0732">Signal</keyword>
<comment type="caution">
    <text evidence="2">The sequence shown here is derived from an EMBL/GenBank/DDBJ whole genome shotgun (WGS) entry which is preliminary data.</text>
</comment>
<name>A0ABX5PVG6_9FLAO</name>